<dbReference type="SMART" id="SM00822">
    <property type="entry name" value="PKS_KR"/>
    <property type="match status" value="1"/>
</dbReference>
<dbReference type="GO" id="GO:0016020">
    <property type="term" value="C:membrane"/>
    <property type="evidence" value="ECO:0007669"/>
    <property type="project" value="TreeGrafter"/>
</dbReference>
<proteinExistence type="inferred from homology"/>
<dbReference type="SUPFAM" id="SSF51735">
    <property type="entry name" value="NAD(P)-binding Rossmann-fold domains"/>
    <property type="match status" value="1"/>
</dbReference>
<reference evidence="5" key="1">
    <citation type="submission" date="2020-02" db="EMBL/GenBank/DDBJ databases">
        <authorList>
            <person name="Meier V. D."/>
        </authorList>
    </citation>
    <scope>NUCLEOTIDE SEQUENCE</scope>
    <source>
        <strain evidence="5">AVDCRST_MAG45</strain>
    </source>
</reference>
<dbReference type="InterPro" id="IPR020904">
    <property type="entry name" value="Sc_DH/Rdtase_CS"/>
</dbReference>
<dbReference type="PRINTS" id="PR00081">
    <property type="entry name" value="GDHRDH"/>
</dbReference>
<dbReference type="PRINTS" id="PR00080">
    <property type="entry name" value="SDRFAMILY"/>
</dbReference>
<evidence type="ECO:0000256" key="1">
    <source>
        <dbReference type="ARBA" id="ARBA00006484"/>
    </source>
</evidence>
<dbReference type="EC" id="1.1.1.100" evidence="5"/>
<dbReference type="InterPro" id="IPR057326">
    <property type="entry name" value="KR_dom"/>
</dbReference>
<evidence type="ECO:0000256" key="3">
    <source>
        <dbReference type="RuleBase" id="RU000363"/>
    </source>
</evidence>
<organism evidence="5">
    <name type="scientific">uncultured Solirubrobacterales bacterium</name>
    <dbReference type="NCBI Taxonomy" id="768556"/>
    <lineage>
        <taxon>Bacteria</taxon>
        <taxon>Bacillati</taxon>
        <taxon>Actinomycetota</taxon>
        <taxon>Thermoleophilia</taxon>
        <taxon>Solirubrobacterales</taxon>
        <taxon>environmental samples</taxon>
    </lineage>
</organism>
<name>A0A6J4TD27_9ACTN</name>
<evidence type="ECO:0000256" key="2">
    <source>
        <dbReference type="ARBA" id="ARBA00023002"/>
    </source>
</evidence>
<dbReference type="PROSITE" id="PS00061">
    <property type="entry name" value="ADH_SHORT"/>
    <property type="match status" value="1"/>
</dbReference>
<accession>A0A6J4TD27</accession>
<dbReference type="EMBL" id="CADCVU010000211">
    <property type="protein sequence ID" value="CAA9520242.1"/>
    <property type="molecule type" value="Genomic_DNA"/>
</dbReference>
<keyword evidence="2 5" id="KW-0560">Oxidoreductase</keyword>
<dbReference type="PANTHER" id="PTHR44196">
    <property type="entry name" value="DEHYDROGENASE/REDUCTASE SDR FAMILY MEMBER 7B"/>
    <property type="match status" value="1"/>
</dbReference>
<dbReference type="PANTHER" id="PTHR44196:SF1">
    <property type="entry name" value="DEHYDROGENASE_REDUCTASE SDR FAMILY MEMBER 7B"/>
    <property type="match status" value="1"/>
</dbReference>
<feature type="domain" description="Ketoreductase" evidence="4">
    <location>
        <begin position="8"/>
        <end position="191"/>
    </location>
</feature>
<dbReference type="Pfam" id="PF00106">
    <property type="entry name" value="adh_short"/>
    <property type="match status" value="1"/>
</dbReference>
<comment type="similarity">
    <text evidence="1 3">Belongs to the short-chain dehydrogenases/reductases (SDR) family.</text>
</comment>
<dbReference type="GO" id="GO:0004316">
    <property type="term" value="F:3-oxoacyl-[acyl-carrier-protein] reductase (NADPH) activity"/>
    <property type="evidence" value="ECO:0007669"/>
    <property type="project" value="UniProtKB-EC"/>
</dbReference>
<dbReference type="InterPro" id="IPR036291">
    <property type="entry name" value="NAD(P)-bd_dom_sf"/>
</dbReference>
<protein>
    <submittedName>
        <fullName evidence="5">3-oxoacyl-[acyl-carrier protein] reductase</fullName>
        <ecNumber evidence="5">1.1.1.100</ecNumber>
    </submittedName>
</protein>
<evidence type="ECO:0000259" key="4">
    <source>
        <dbReference type="SMART" id="SM00822"/>
    </source>
</evidence>
<dbReference type="Gene3D" id="3.40.50.720">
    <property type="entry name" value="NAD(P)-binding Rossmann-like Domain"/>
    <property type="match status" value="1"/>
</dbReference>
<dbReference type="AlphaFoldDB" id="A0A6J4TD27"/>
<gene>
    <name evidence="5" type="ORF">AVDCRST_MAG45-2458</name>
</gene>
<sequence length="267" mass="27324">MSNALAGRRALVTGATGGLGRAIARGLHARGATVVATGRREDALEELGAELVDRVEPLVADLADREQVEALPARAGRVDVLVANAALPGSGRLESFSPAEIDRALDVNLRAPMQLARALAPAMVERGSGHLVFVSSLNGKLAAPGTSVYTATKYGLRGFAASLRADLRGSGVGVSAIFPSFVADAGMWADTDIELPRGVRLPMPADVATAVIEGIERDRGEVDVAPVGLRVAAGLAGVAPGLVASLGQRLGSAEVADRAASAQRSKR</sequence>
<evidence type="ECO:0000313" key="5">
    <source>
        <dbReference type="EMBL" id="CAA9520242.1"/>
    </source>
</evidence>
<dbReference type="InterPro" id="IPR002347">
    <property type="entry name" value="SDR_fam"/>
</dbReference>